<gene>
    <name evidence="11" type="ORF">FPL22_06370</name>
</gene>
<dbReference type="InterPro" id="IPR015424">
    <property type="entry name" value="PyrdxlP-dep_Trfase"/>
</dbReference>
<dbReference type="InterPro" id="IPR015422">
    <property type="entry name" value="PyrdxlP-dep_Trfase_small"/>
</dbReference>
<comment type="similarity">
    <text evidence="2">Belongs to the class-V pyridoxal-phosphate-dependent aminotransferase family. NifS/IscS subfamily.</text>
</comment>
<comment type="catalytic activity">
    <reaction evidence="8">
        <text>(sulfur carrier)-H + L-cysteine = (sulfur carrier)-SH + L-alanine</text>
        <dbReference type="Rhea" id="RHEA:43892"/>
        <dbReference type="Rhea" id="RHEA-COMP:14737"/>
        <dbReference type="Rhea" id="RHEA-COMP:14739"/>
        <dbReference type="ChEBI" id="CHEBI:29917"/>
        <dbReference type="ChEBI" id="CHEBI:35235"/>
        <dbReference type="ChEBI" id="CHEBI:57972"/>
        <dbReference type="ChEBI" id="CHEBI:64428"/>
        <dbReference type="EC" id="2.8.1.7"/>
    </reaction>
</comment>
<accession>A0A556QQK3</accession>
<feature type="coiled-coil region" evidence="9">
    <location>
        <begin position="257"/>
        <end position="284"/>
    </location>
</feature>
<dbReference type="EMBL" id="VMBG01000001">
    <property type="protein sequence ID" value="TSJ78924.1"/>
    <property type="molecule type" value="Genomic_DNA"/>
</dbReference>
<keyword evidence="11" id="KW-0032">Aminotransferase</keyword>
<dbReference type="InterPro" id="IPR016454">
    <property type="entry name" value="Cysteine_dSase"/>
</dbReference>
<dbReference type="PANTHER" id="PTHR11601">
    <property type="entry name" value="CYSTEINE DESULFURYLASE FAMILY MEMBER"/>
    <property type="match status" value="1"/>
</dbReference>
<organism evidence="11 12">
    <name type="scientific">Rariglobus hedericola</name>
    <dbReference type="NCBI Taxonomy" id="2597822"/>
    <lineage>
        <taxon>Bacteria</taxon>
        <taxon>Pseudomonadati</taxon>
        <taxon>Verrucomicrobiota</taxon>
        <taxon>Opitutia</taxon>
        <taxon>Opitutales</taxon>
        <taxon>Opitutaceae</taxon>
        <taxon>Rariglobus</taxon>
    </lineage>
</organism>
<keyword evidence="7" id="KW-0411">Iron-sulfur</keyword>
<feature type="domain" description="Aminotransferase class V" evidence="10">
    <location>
        <begin position="155"/>
        <end position="380"/>
    </location>
</feature>
<dbReference type="PANTHER" id="PTHR11601:SF34">
    <property type="entry name" value="CYSTEINE DESULFURASE"/>
    <property type="match status" value="1"/>
</dbReference>
<evidence type="ECO:0000256" key="7">
    <source>
        <dbReference type="ARBA" id="ARBA00023014"/>
    </source>
</evidence>
<evidence type="ECO:0000259" key="10">
    <source>
        <dbReference type="Pfam" id="PF00266"/>
    </source>
</evidence>
<feature type="domain" description="Aminotransferase class V" evidence="10">
    <location>
        <begin position="3"/>
        <end position="129"/>
    </location>
</feature>
<comment type="cofactor">
    <cofactor evidence="1">
        <name>pyridoxal 5'-phosphate</name>
        <dbReference type="ChEBI" id="CHEBI:597326"/>
    </cofactor>
</comment>
<dbReference type="RefSeq" id="WP_144229265.1">
    <property type="nucleotide sequence ID" value="NZ_CBCRVV010000019.1"/>
</dbReference>
<keyword evidence="12" id="KW-1185">Reference proteome</keyword>
<evidence type="ECO:0000256" key="2">
    <source>
        <dbReference type="ARBA" id="ARBA00006490"/>
    </source>
</evidence>
<dbReference type="GO" id="GO:0008483">
    <property type="term" value="F:transaminase activity"/>
    <property type="evidence" value="ECO:0007669"/>
    <property type="project" value="UniProtKB-KW"/>
</dbReference>
<dbReference type="Gene3D" id="1.10.260.50">
    <property type="match status" value="1"/>
</dbReference>
<keyword evidence="4" id="KW-0479">Metal-binding</keyword>
<dbReference type="GO" id="GO:0051536">
    <property type="term" value="F:iron-sulfur cluster binding"/>
    <property type="evidence" value="ECO:0007669"/>
    <property type="project" value="UniProtKB-KW"/>
</dbReference>
<proteinExistence type="inferred from homology"/>
<keyword evidence="9" id="KW-0175">Coiled coil</keyword>
<dbReference type="Proteomes" id="UP000315648">
    <property type="component" value="Unassembled WGS sequence"/>
</dbReference>
<evidence type="ECO:0000256" key="3">
    <source>
        <dbReference type="ARBA" id="ARBA00022679"/>
    </source>
</evidence>
<keyword evidence="6" id="KW-0408">Iron</keyword>
<dbReference type="Pfam" id="PF00266">
    <property type="entry name" value="Aminotran_5"/>
    <property type="match status" value="2"/>
</dbReference>
<evidence type="ECO:0000256" key="6">
    <source>
        <dbReference type="ARBA" id="ARBA00023004"/>
    </source>
</evidence>
<evidence type="ECO:0000256" key="1">
    <source>
        <dbReference type="ARBA" id="ARBA00001933"/>
    </source>
</evidence>
<dbReference type="OrthoDB" id="9808002at2"/>
<dbReference type="PIRSF" id="PIRSF005572">
    <property type="entry name" value="NifS"/>
    <property type="match status" value="1"/>
</dbReference>
<dbReference type="InterPro" id="IPR000192">
    <property type="entry name" value="Aminotrans_V_dom"/>
</dbReference>
<evidence type="ECO:0000256" key="8">
    <source>
        <dbReference type="ARBA" id="ARBA00050776"/>
    </source>
</evidence>
<evidence type="ECO:0000256" key="5">
    <source>
        <dbReference type="ARBA" id="ARBA00022898"/>
    </source>
</evidence>
<dbReference type="GO" id="GO:0031071">
    <property type="term" value="F:cysteine desulfurase activity"/>
    <property type="evidence" value="ECO:0007669"/>
    <property type="project" value="UniProtKB-EC"/>
</dbReference>
<evidence type="ECO:0000313" key="12">
    <source>
        <dbReference type="Proteomes" id="UP000315648"/>
    </source>
</evidence>
<evidence type="ECO:0000313" key="11">
    <source>
        <dbReference type="EMBL" id="TSJ78924.1"/>
    </source>
</evidence>
<comment type="caution">
    <text evidence="11">The sequence shown here is derived from an EMBL/GenBank/DDBJ whole genome shotgun (WGS) entry which is preliminary data.</text>
</comment>
<protein>
    <submittedName>
        <fullName evidence="11">Aminotransferase class V-fold PLP-dependent enzyme</fullName>
    </submittedName>
</protein>
<dbReference type="Gene3D" id="3.90.1150.10">
    <property type="entry name" value="Aspartate Aminotransferase, domain 1"/>
    <property type="match status" value="1"/>
</dbReference>
<sequence>MPYFDHNATTPLAAVARETWLRAQDEAWHNPSSPYRTGAQAKIRLEAAREKFAILLGDEAERYVFTSGATEAANAVIAWWAKTLPADAVIAVNPTEHPCVLEPLKNHFGNRIKWLKLNSEGIVDFNDLRVCNLLSDKLDRSAGVLGAEIASRPGKVAAVVVMAANNETGVLQPWNEIAVACAEAGVAYLCDASQWLGKLPAGGVGGTGFVIAAGHKFGGPKGVGLLKLAPQSEGLRAQLGGGQERGQRGGTEDFPGIAAMGAALADAEQKKVFLETERLTWREEFEREVAAMVPGVRVVAAGADRLWNTVSLVMPFADNTRWVTRLDKRGFQVSTGSACATGKGGPSHVLAAMGFDAETAKRVVRVSSGWETTREDWQALATAFGAVAGELR</sequence>
<dbReference type="InterPro" id="IPR015421">
    <property type="entry name" value="PyrdxlP-dep_Trfase_major"/>
</dbReference>
<dbReference type="Gene3D" id="3.40.640.10">
    <property type="entry name" value="Type I PLP-dependent aspartate aminotransferase-like (Major domain)"/>
    <property type="match status" value="1"/>
</dbReference>
<dbReference type="GO" id="GO:0046872">
    <property type="term" value="F:metal ion binding"/>
    <property type="evidence" value="ECO:0007669"/>
    <property type="project" value="UniProtKB-KW"/>
</dbReference>
<dbReference type="SUPFAM" id="SSF53383">
    <property type="entry name" value="PLP-dependent transferases"/>
    <property type="match status" value="1"/>
</dbReference>
<keyword evidence="5" id="KW-0663">Pyridoxal phosphate</keyword>
<evidence type="ECO:0000256" key="4">
    <source>
        <dbReference type="ARBA" id="ARBA00022723"/>
    </source>
</evidence>
<evidence type="ECO:0000256" key="9">
    <source>
        <dbReference type="SAM" id="Coils"/>
    </source>
</evidence>
<reference evidence="11 12" key="1">
    <citation type="submission" date="2019-07" db="EMBL/GenBank/DDBJ databases">
        <title>Description of 53C-WASEF.</title>
        <authorList>
            <person name="Pitt A."/>
            <person name="Hahn M.W."/>
        </authorList>
    </citation>
    <scope>NUCLEOTIDE SEQUENCE [LARGE SCALE GENOMIC DNA]</scope>
    <source>
        <strain evidence="11 12">53C-WASEF</strain>
    </source>
</reference>
<name>A0A556QQK3_9BACT</name>
<keyword evidence="3 11" id="KW-0808">Transferase</keyword>
<dbReference type="AlphaFoldDB" id="A0A556QQK3"/>